<dbReference type="UniPathway" id="UPA00115">
    <property type="reaction ID" value="UER00409"/>
</dbReference>
<evidence type="ECO:0000313" key="10">
    <source>
        <dbReference type="Proteomes" id="UP000188929"/>
    </source>
</evidence>
<dbReference type="PANTHER" id="PTHR11054">
    <property type="entry name" value="6-PHOSPHOGLUCONOLACTONASE"/>
    <property type="match status" value="1"/>
</dbReference>
<dbReference type="InterPro" id="IPR006148">
    <property type="entry name" value="Glc/Gal-6P_isomerase"/>
</dbReference>
<evidence type="ECO:0000256" key="7">
    <source>
        <dbReference type="RuleBase" id="RU365095"/>
    </source>
</evidence>
<comment type="pathway">
    <text evidence="3 7">Carbohydrate degradation; pentose phosphate pathway; D-ribulose 5-phosphate from D-glucose 6-phosphate (oxidative stage): step 2/3.</text>
</comment>
<keyword evidence="10" id="KW-1185">Reference proteome</keyword>
<dbReference type="EC" id="3.1.1.31" evidence="5 7"/>
<dbReference type="OrthoDB" id="9810967at2"/>
<feature type="domain" description="Glucosamine/galactosamine-6-phosphate isomerase" evidence="8">
    <location>
        <begin position="9"/>
        <end position="242"/>
    </location>
</feature>
<dbReference type="GO" id="GO:0005975">
    <property type="term" value="P:carbohydrate metabolic process"/>
    <property type="evidence" value="ECO:0007669"/>
    <property type="project" value="UniProtKB-UniRule"/>
</dbReference>
<evidence type="ECO:0000256" key="4">
    <source>
        <dbReference type="ARBA" id="ARBA00010662"/>
    </source>
</evidence>
<dbReference type="CDD" id="cd01400">
    <property type="entry name" value="6PGL"/>
    <property type="match status" value="1"/>
</dbReference>
<evidence type="ECO:0000256" key="3">
    <source>
        <dbReference type="ARBA" id="ARBA00004961"/>
    </source>
</evidence>
<dbReference type="SUPFAM" id="SSF100950">
    <property type="entry name" value="NagB/RpiA/CoA transferase-like"/>
    <property type="match status" value="1"/>
</dbReference>
<dbReference type="AlphaFoldDB" id="A0A1V2IFZ3"/>
<reference evidence="10" key="1">
    <citation type="submission" date="2016-10" db="EMBL/GenBank/DDBJ databases">
        <title>Frankia sp. NRRL B-16386 Genome sequencing.</title>
        <authorList>
            <person name="Ghodhbane-Gtari F."/>
            <person name="Swanson E."/>
            <person name="Gueddou A."/>
            <person name="Hezbri K."/>
            <person name="Ktari K."/>
            <person name="Nouioui I."/>
            <person name="Morris K."/>
            <person name="Simpson S."/>
            <person name="Abebe-Akele F."/>
            <person name="Thomas K."/>
            <person name="Gtari M."/>
            <person name="Tisa L.S."/>
        </authorList>
    </citation>
    <scope>NUCLEOTIDE SEQUENCE [LARGE SCALE GENOMIC DNA]</scope>
    <source>
        <strain evidence="10">NRRL B-16386</strain>
    </source>
</reference>
<dbReference type="STRING" id="1834516.BL253_07535"/>
<evidence type="ECO:0000256" key="5">
    <source>
        <dbReference type="ARBA" id="ARBA00013198"/>
    </source>
</evidence>
<dbReference type="EMBL" id="MOMC01000014">
    <property type="protein sequence ID" value="ONH31965.1"/>
    <property type="molecule type" value="Genomic_DNA"/>
</dbReference>
<evidence type="ECO:0000313" key="9">
    <source>
        <dbReference type="EMBL" id="ONH31965.1"/>
    </source>
</evidence>
<dbReference type="PANTHER" id="PTHR11054:SF0">
    <property type="entry name" value="6-PHOSPHOGLUCONOLACTONASE"/>
    <property type="match status" value="1"/>
</dbReference>
<protein>
    <recommendedName>
        <fullName evidence="6 7">6-phosphogluconolactonase</fullName>
        <shortName evidence="7">6PGL</shortName>
        <ecNumber evidence="5 7">3.1.1.31</ecNumber>
    </recommendedName>
</protein>
<dbReference type="NCBIfam" id="TIGR01198">
    <property type="entry name" value="pgl"/>
    <property type="match status" value="1"/>
</dbReference>
<comment type="function">
    <text evidence="2 7">Hydrolysis of 6-phosphogluconolactone to 6-phosphogluconate.</text>
</comment>
<evidence type="ECO:0000256" key="1">
    <source>
        <dbReference type="ARBA" id="ARBA00000832"/>
    </source>
</evidence>
<dbReference type="GO" id="GO:0017057">
    <property type="term" value="F:6-phosphogluconolactonase activity"/>
    <property type="evidence" value="ECO:0007669"/>
    <property type="project" value="UniProtKB-UniRule"/>
</dbReference>
<dbReference type="InterPro" id="IPR005900">
    <property type="entry name" value="6-phosphogluconolactonase_DevB"/>
</dbReference>
<evidence type="ECO:0000259" key="8">
    <source>
        <dbReference type="Pfam" id="PF01182"/>
    </source>
</evidence>
<gene>
    <name evidence="7" type="primary">pgl</name>
    <name evidence="9" type="ORF">BL253_07535</name>
</gene>
<dbReference type="Proteomes" id="UP000188929">
    <property type="component" value="Unassembled WGS sequence"/>
</dbReference>
<organism evidence="9 10">
    <name type="scientific">Pseudofrankia asymbiotica</name>
    <dbReference type="NCBI Taxonomy" id="1834516"/>
    <lineage>
        <taxon>Bacteria</taxon>
        <taxon>Bacillati</taxon>
        <taxon>Actinomycetota</taxon>
        <taxon>Actinomycetes</taxon>
        <taxon>Frankiales</taxon>
        <taxon>Frankiaceae</taxon>
        <taxon>Pseudofrankia</taxon>
    </lineage>
</organism>
<evidence type="ECO:0000256" key="2">
    <source>
        <dbReference type="ARBA" id="ARBA00002681"/>
    </source>
</evidence>
<name>A0A1V2IFZ3_9ACTN</name>
<dbReference type="RefSeq" id="WP_076814833.1">
    <property type="nucleotide sequence ID" value="NZ_MOMC01000014.1"/>
</dbReference>
<comment type="catalytic activity">
    <reaction evidence="1 7">
        <text>6-phospho-D-glucono-1,5-lactone + H2O = 6-phospho-D-gluconate + H(+)</text>
        <dbReference type="Rhea" id="RHEA:12556"/>
        <dbReference type="ChEBI" id="CHEBI:15377"/>
        <dbReference type="ChEBI" id="CHEBI:15378"/>
        <dbReference type="ChEBI" id="CHEBI:57955"/>
        <dbReference type="ChEBI" id="CHEBI:58759"/>
        <dbReference type="EC" id="3.1.1.31"/>
    </reaction>
</comment>
<proteinExistence type="inferred from homology"/>
<comment type="similarity">
    <text evidence="4 7">Belongs to the glucosamine/galactosamine-6-phosphate isomerase family. 6-phosphogluconolactonase subfamily.</text>
</comment>
<accession>A0A1V2IFZ3</accession>
<dbReference type="InterPro" id="IPR039104">
    <property type="entry name" value="6PGL"/>
</dbReference>
<evidence type="ECO:0000256" key="6">
    <source>
        <dbReference type="ARBA" id="ARBA00020337"/>
    </source>
</evidence>
<dbReference type="Pfam" id="PF01182">
    <property type="entry name" value="Glucosamine_iso"/>
    <property type="match status" value="1"/>
</dbReference>
<dbReference type="GO" id="GO:0006098">
    <property type="term" value="P:pentose-phosphate shunt"/>
    <property type="evidence" value="ECO:0007669"/>
    <property type="project" value="UniProtKB-UniPathway"/>
</dbReference>
<sequence length="256" mass="26088">MELIVHADAGLLAKAAAARLITALVDAQAQRGEASLVLTGGGIGIALLRALRTSPALDAVNWSKVDVWWGDERFVPADSPDRNSHQAREALLDHVPVDEKRVFEAGALAAAGGSQHDAGGYAEPEQAAADYAAALAARAPAGAAVPAFDVLLLGIGPEGHVASIFPHSPAAAAAEPVVAIRESPKPPPNRISFTFPTIQAARQVWVIAAGEEKADAVATAVAGADAWGLPAAGAHGLERTLWLVDRAAASRAGQGG</sequence>
<dbReference type="InterPro" id="IPR037171">
    <property type="entry name" value="NagB/RpiA_transferase-like"/>
</dbReference>
<keyword evidence="7" id="KW-0378">Hydrolase</keyword>
<comment type="caution">
    <text evidence="9">The sequence shown here is derived from an EMBL/GenBank/DDBJ whole genome shotgun (WGS) entry which is preliminary data.</text>
</comment>
<dbReference type="Gene3D" id="3.40.50.1360">
    <property type="match status" value="1"/>
</dbReference>